<dbReference type="SMART" id="SM00342">
    <property type="entry name" value="HTH_ARAC"/>
    <property type="match status" value="1"/>
</dbReference>
<name>A0A7W3JAN7_9MICO</name>
<evidence type="ECO:0000256" key="4">
    <source>
        <dbReference type="ARBA" id="ARBA00023163"/>
    </source>
</evidence>
<keyword evidence="9" id="KW-1185">Reference proteome</keyword>
<keyword evidence="2" id="KW-0805">Transcription regulation</keyword>
<evidence type="ECO:0000256" key="5">
    <source>
        <dbReference type="ARBA" id="ARBA00074140"/>
    </source>
</evidence>
<keyword evidence="3 8" id="KW-0238">DNA-binding</keyword>
<gene>
    <name evidence="8" type="ORF">FHX71_003317</name>
</gene>
<dbReference type="GO" id="GO:0003700">
    <property type="term" value="F:DNA-binding transcription factor activity"/>
    <property type="evidence" value="ECO:0007669"/>
    <property type="project" value="InterPro"/>
</dbReference>
<feature type="domain" description="HTH araC/xylS-type" evidence="7">
    <location>
        <begin position="159"/>
        <end position="256"/>
    </location>
</feature>
<dbReference type="Gene3D" id="1.10.10.60">
    <property type="entry name" value="Homeodomain-like"/>
    <property type="match status" value="1"/>
</dbReference>
<dbReference type="PROSITE" id="PS01124">
    <property type="entry name" value="HTH_ARAC_FAMILY_2"/>
    <property type="match status" value="1"/>
</dbReference>
<dbReference type="PANTHER" id="PTHR11019:SF199">
    <property type="entry name" value="HTH-TYPE TRANSCRIPTIONAL REGULATOR NIMR"/>
    <property type="match status" value="1"/>
</dbReference>
<dbReference type="FunFam" id="1.10.10.60:FF:000132">
    <property type="entry name" value="AraC family transcriptional regulator"/>
    <property type="match status" value="1"/>
</dbReference>
<dbReference type="InterPro" id="IPR009057">
    <property type="entry name" value="Homeodomain-like_sf"/>
</dbReference>
<evidence type="ECO:0000256" key="1">
    <source>
        <dbReference type="ARBA" id="ARBA00022491"/>
    </source>
</evidence>
<comment type="caution">
    <text evidence="8">The sequence shown here is derived from an EMBL/GenBank/DDBJ whole genome shotgun (WGS) entry which is preliminary data.</text>
</comment>
<protein>
    <recommendedName>
        <fullName evidence="5">HTH-type transcriptional regulator RipA</fullName>
    </recommendedName>
    <alternativeName>
        <fullName evidence="6">Repressor of iron proteins A</fullName>
    </alternativeName>
</protein>
<dbReference type="Pfam" id="PF12833">
    <property type="entry name" value="HTH_18"/>
    <property type="match status" value="1"/>
</dbReference>
<dbReference type="EMBL" id="JACGWV010000001">
    <property type="protein sequence ID" value="MBA8809375.1"/>
    <property type="molecule type" value="Genomic_DNA"/>
</dbReference>
<evidence type="ECO:0000256" key="6">
    <source>
        <dbReference type="ARBA" id="ARBA00079449"/>
    </source>
</evidence>
<evidence type="ECO:0000256" key="3">
    <source>
        <dbReference type="ARBA" id="ARBA00023125"/>
    </source>
</evidence>
<evidence type="ECO:0000313" key="8">
    <source>
        <dbReference type="EMBL" id="MBA8809375.1"/>
    </source>
</evidence>
<keyword evidence="4" id="KW-0804">Transcription</keyword>
<dbReference type="InterPro" id="IPR003313">
    <property type="entry name" value="AraC-bd"/>
</dbReference>
<dbReference type="PROSITE" id="PS00041">
    <property type="entry name" value="HTH_ARAC_FAMILY_1"/>
    <property type="match status" value="1"/>
</dbReference>
<dbReference type="SUPFAM" id="SSF46689">
    <property type="entry name" value="Homeodomain-like"/>
    <property type="match status" value="1"/>
</dbReference>
<sequence>MHDSRSLPTFAAGAVDVPYVIQGMDELVSRDTVWEEHSHPTHELLWNLRGASSATTGSRTWTITPLVGLWVPAGVVHSGRMPAGTWYRAAQFGLHAAPPLAQEPVAVEITPLLALLLDRLDDGALPTASRTLTEQMVLDVLAPSPHELFVQRPRGDLLRPIATALTEDPADQRGLTDWAVLLDVSPRTITRAFRAETGLSFARWQAVLRAQRAILLLAQGIAVEQVAEQVGYRSASAFGAAFRRTTGTTPARYRPA</sequence>
<evidence type="ECO:0000259" key="7">
    <source>
        <dbReference type="PROSITE" id="PS01124"/>
    </source>
</evidence>
<proteinExistence type="predicted"/>
<organism evidence="8 9">
    <name type="scientific">Promicromonospora sukumoe</name>
    <dbReference type="NCBI Taxonomy" id="88382"/>
    <lineage>
        <taxon>Bacteria</taxon>
        <taxon>Bacillati</taxon>
        <taxon>Actinomycetota</taxon>
        <taxon>Actinomycetes</taxon>
        <taxon>Micrococcales</taxon>
        <taxon>Promicromonosporaceae</taxon>
        <taxon>Promicromonospora</taxon>
    </lineage>
</organism>
<reference evidence="8 9" key="1">
    <citation type="submission" date="2020-07" db="EMBL/GenBank/DDBJ databases">
        <title>Sequencing the genomes of 1000 actinobacteria strains.</title>
        <authorList>
            <person name="Klenk H.-P."/>
        </authorList>
    </citation>
    <scope>NUCLEOTIDE SEQUENCE [LARGE SCALE GENOMIC DNA]</scope>
    <source>
        <strain evidence="8 9">DSM 44121</strain>
    </source>
</reference>
<dbReference type="InterPro" id="IPR018060">
    <property type="entry name" value="HTH_AraC"/>
</dbReference>
<dbReference type="Pfam" id="PF02311">
    <property type="entry name" value="AraC_binding"/>
    <property type="match status" value="1"/>
</dbReference>
<dbReference type="InterPro" id="IPR011051">
    <property type="entry name" value="RmlC_Cupin_sf"/>
</dbReference>
<dbReference type="PANTHER" id="PTHR11019">
    <property type="entry name" value="HTH-TYPE TRANSCRIPTIONAL REGULATOR NIMR"/>
    <property type="match status" value="1"/>
</dbReference>
<dbReference type="AlphaFoldDB" id="A0A7W3JAN7"/>
<dbReference type="PRINTS" id="PR00032">
    <property type="entry name" value="HTHARAC"/>
</dbReference>
<dbReference type="Proteomes" id="UP000540568">
    <property type="component" value="Unassembled WGS sequence"/>
</dbReference>
<accession>A0A7W3JAN7</accession>
<dbReference type="RefSeq" id="WP_182618168.1">
    <property type="nucleotide sequence ID" value="NZ_BAAATF010000011.1"/>
</dbReference>
<evidence type="ECO:0000256" key="2">
    <source>
        <dbReference type="ARBA" id="ARBA00023015"/>
    </source>
</evidence>
<evidence type="ECO:0000313" key="9">
    <source>
        <dbReference type="Proteomes" id="UP000540568"/>
    </source>
</evidence>
<dbReference type="InterPro" id="IPR018062">
    <property type="entry name" value="HTH_AraC-typ_CS"/>
</dbReference>
<dbReference type="InterPro" id="IPR020449">
    <property type="entry name" value="Tscrpt_reg_AraC-type_HTH"/>
</dbReference>
<dbReference type="SUPFAM" id="SSF51182">
    <property type="entry name" value="RmlC-like cupins"/>
    <property type="match status" value="1"/>
</dbReference>
<keyword evidence="1" id="KW-0678">Repressor</keyword>
<dbReference type="GO" id="GO:0043565">
    <property type="term" value="F:sequence-specific DNA binding"/>
    <property type="evidence" value="ECO:0007669"/>
    <property type="project" value="InterPro"/>
</dbReference>